<accession>A0A0F9EGB5</accession>
<organism evidence="1">
    <name type="scientific">marine sediment metagenome</name>
    <dbReference type="NCBI Taxonomy" id="412755"/>
    <lineage>
        <taxon>unclassified sequences</taxon>
        <taxon>metagenomes</taxon>
        <taxon>ecological metagenomes</taxon>
    </lineage>
</organism>
<gene>
    <name evidence="1" type="ORF">LCGC14_2077810</name>
</gene>
<evidence type="ECO:0000313" key="1">
    <source>
        <dbReference type="EMBL" id="KKL73148.1"/>
    </source>
</evidence>
<name>A0A0F9EGB5_9ZZZZ</name>
<comment type="caution">
    <text evidence="1">The sequence shown here is derived from an EMBL/GenBank/DDBJ whole genome shotgun (WGS) entry which is preliminary data.</text>
</comment>
<protein>
    <submittedName>
        <fullName evidence="1">Uncharacterized protein</fullName>
    </submittedName>
</protein>
<reference evidence="1" key="1">
    <citation type="journal article" date="2015" name="Nature">
        <title>Complex archaea that bridge the gap between prokaryotes and eukaryotes.</title>
        <authorList>
            <person name="Spang A."/>
            <person name="Saw J.H."/>
            <person name="Jorgensen S.L."/>
            <person name="Zaremba-Niedzwiedzka K."/>
            <person name="Martijn J."/>
            <person name="Lind A.E."/>
            <person name="van Eijk R."/>
            <person name="Schleper C."/>
            <person name="Guy L."/>
            <person name="Ettema T.J."/>
        </authorList>
    </citation>
    <scope>NUCLEOTIDE SEQUENCE</scope>
</reference>
<sequence length="47" mass="5669">MSVDYLIKLCSFGAFTNIYKKFMKNQKKILRSEKLIRYDPKLDLYFG</sequence>
<dbReference type="EMBL" id="LAZR01025054">
    <property type="protein sequence ID" value="KKL73148.1"/>
    <property type="molecule type" value="Genomic_DNA"/>
</dbReference>
<proteinExistence type="predicted"/>
<dbReference type="AlphaFoldDB" id="A0A0F9EGB5"/>